<reference evidence="7 8" key="1">
    <citation type="submission" date="2023-01" db="EMBL/GenBank/DDBJ databases">
        <title>Analysis of 21 Apiospora genomes using comparative genomics revels a genus with tremendous synthesis potential of carbohydrate active enzymes and secondary metabolites.</title>
        <authorList>
            <person name="Sorensen T."/>
        </authorList>
    </citation>
    <scope>NUCLEOTIDE SEQUENCE [LARGE SCALE GENOMIC DNA]</scope>
    <source>
        <strain evidence="7 8">CBS 20057</strain>
    </source>
</reference>
<dbReference type="Pfam" id="PF01565">
    <property type="entry name" value="FAD_binding_4"/>
    <property type="match status" value="1"/>
</dbReference>
<dbReference type="Gene3D" id="3.40.462.20">
    <property type="match status" value="1"/>
</dbReference>
<dbReference type="InterPro" id="IPR016167">
    <property type="entry name" value="FAD-bd_PCMH_sub1"/>
</dbReference>
<keyword evidence="8" id="KW-1185">Reference proteome</keyword>
<keyword evidence="4" id="KW-0560">Oxidoreductase</keyword>
<feature type="signal peptide" evidence="5">
    <location>
        <begin position="1"/>
        <end position="20"/>
    </location>
</feature>
<dbReference type="InterPro" id="IPR016169">
    <property type="entry name" value="FAD-bd_PCMH_sub2"/>
</dbReference>
<dbReference type="InterPro" id="IPR016166">
    <property type="entry name" value="FAD-bd_PCMH"/>
</dbReference>
<evidence type="ECO:0000256" key="1">
    <source>
        <dbReference type="ARBA" id="ARBA00005466"/>
    </source>
</evidence>
<sequence length="516" mass="57256">MLSPYTLGWGLILLKAFVAASPVALSTPHYFQSGAVTRAELPLATIQQELGSLLSPESVVIFPSDPRWDEVTCRWRTTAPPDVQVVVQPGSEDDVPEIVKYCNRNSLAFLAVNRGHGFTTSLGNFKGVQIDLKQLTGITTMPDGKSAMLQGGTYVSNIVDALWKKGYVTSTGSVDCIGAVGTALGGGHSRYEGIYGLIADQVLQFNVVLADGSTIEVNETSHEDLFWAMKGAGHNFGIVTSMRFKIYPAEAKTWHYHNYVWRQDKMESVFRALNKINDDGATPPELVNAGSIAFNQSVSTTEATISWQFSYAGSAQDAEKLLEPFNAIEAVYQEQGDVPYPEISRIGDPDAATCNSDNFELSTVLTQTWNITTQHQLLDNFLQNAARYPELGHNARLFYEGYPVKAVTAVDPASTAYPHRDEYHLAIFMTAVPEGREDLSRAATQWAQDLWDLFQAGRPPTRKSAVYVNYVAGHDFETLESVYGHEPWRLARLRHLKAKYDPQNRFRYFVPIIPEP</sequence>
<dbReference type="Gene3D" id="3.30.43.10">
    <property type="entry name" value="Uridine Diphospho-n-acetylenolpyruvylglucosamine Reductase, domain 2"/>
    <property type="match status" value="1"/>
</dbReference>
<evidence type="ECO:0000256" key="2">
    <source>
        <dbReference type="ARBA" id="ARBA00022630"/>
    </source>
</evidence>
<feature type="domain" description="FAD-binding PCMH-type" evidence="6">
    <location>
        <begin position="78"/>
        <end position="249"/>
    </location>
</feature>
<accession>A0ABR1R0Y4</accession>
<keyword evidence="5" id="KW-0732">Signal</keyword>
<evidence type="ECO:0000256" key="3">
    <source>
        <dbReference type="ARBA" id="ARBA00022827"/>
    </source>
</evidence>
<dbReference type="InterPro" id="IPR050416">
    <property type="entry name" value="FAD-linked_Oxidoreductase"/>
</dbReference>
<dbReference type="SUPFAM" id="SSF56176">
    <property type="entry name" value="FAD-binding/transporter-associated domain-like"/>
    <property type="match status" value="1"/>
</dbReference>
<dbReference type="Gene3D" id="3.30.465.10">
    <property type="match status" value="1"/>
</dbReference>
<evidence type="ECO:0000259" key="6">
    <source>
        <dbReference type="PROSITE" id="PS51387"/>
    </source>
</evidence>
<comment type="similarity">
    <text evidence="1">Belongs to the oxygen-dependent FAD-linked oxidoreductase family.</text>
</comment>
<dbReference type="EMBL" id="JAQQWI010000024">
    <property type="protein sequence ID" value="KAK7994581.1"/>
    <property type="molecule type" value="Genomic_DNA"/>
</dbReference>
<proteinExistence type="inferred from homology"/>
<dbReference type="InterPro" id="IPR006094">
    <property type="entry name" value="Oxid_FAD_bind_N"/>
</dbReference>
<dbReference type="Proteomes" id="UP001396898">
    <property type="component" value="Unassembled WGS sequence"/>
</dbReference>
<dbReference type="PROSITE" id="PS51387">
    <property type="entry name" value="FAD_PCMH"/>
    <property type="match status" value="1"/>
</dbReference>
<feature type="chain" id="PRO_5046854829" evidence="5">
    <location>
        <begin position="21"/>
        <end position="516"/>
    </location>
</feature>
<gene>
    <name evidence="7" type="ORF">PG991_016169</name>
</gene>
<protein>
    <submittedName>
        <fullName evidence="7">6-hydroxy-D-nicotine oxidase</fullName>
    </submittedName>
</protein>
<name>A0ABR1R0Y4_9PEZI</name>
<evidence type="ECO:0000256" key="4">
    <source>
        <dbReference type="ARBA" id="ARBA00023002"/>
    </source>
</evidence>
<comment type="caution">
    <text evidence="7">The sequence shown here is derived from an EMBL/GenBank/DDBJ whole genome shotgun (WGS) entry which is preliminary data.</text>
</comment>
<dbReference type="InterPro" id="IPR036318">
    <property type="entry name" value="FAD-bd_PCMH-like_sf"/>
</dbReference>
<dbReference type="PANTHER" id="PTHR42973:SF8">
    <property type="entry name" value="FAD-BINDING PCMH-TYPE DOMAIN-CONTAINING PROTEIN"/>
    <property type="match status" value="1"/>
</dbReference>
<evidence type="ECO:0000313" key="7">
    <source>
        <dbReference type="EMBL" id="KAK7994581.1"/>
    </source>
</evidence>
<keyword evidence="2" id="KW-0285">Flavoprotein</keyword>
<keyword evidence="3" id="KW-0274">FAD</keyword>
<evidence type="ECO:0000256" key="5">
    <source>
        <dbReference type="SAM" id="SignalP"/>
    </source>
</evidence>
<organism evidence="7 8">
    <name type="scientific">Apiospora marii</name>
    <dbReference type="NCBI Taxonomy" id="335849"/>
    <lineage>
        <taxon>Eukaryota</taxon>
        <taxon>Fungi</taxon>
        <taxon>Dikarya</taxon>
        <taxon>Ascomycota</taxon>
        <taxon>Pezizomycotina</taxon>
        <taxon>Sordariomycetes</taxon>
        <taxon>Xylariomycetidae</taxon>
        <taxon>Amphisphaeriales</taxon>
        <taxon>Apiosporaceae</taxon>
        <taxon>Apiospora</taxon>
    </lineage>
</organism>
<dbReference type="PANTHER" id="PTHR42973">
    <property type="entry name" value="BINDING OXIDOREDUCTASE, PUTATIVE (AFU_ORTHOLOGUE AFUA_1G17690)-RELATED"/>
    <property type="match status" value="1"/>
</dbReference>
<evidence type="ECO:0000313" key="8">
    <source>
        <dbReference type="Proteomes" id="UP001396898"/>
    </source>
</evidence>